<evidence type="ECO:0000313" key="3">
    <source>
        <dbReference type="EnsemblMetazoa" id="HelroP176516"/>
    </source>
</evidence>
<feature type="compositionally biased region" description="Polar residues" evidence="1">
    <location>
        <begin position="66"/>
        <end position="83"/>
    </location>
</feature>
<dbReference type="Proteomes" id="UP000015101">
    <property type="component" value="Unassembled WGS sequence"/>
</dbReference>
<dbReference type="RefSeq" id="XP_009022113.1">
    <property type="nucleotide sequence ID" value="XM_009023865.1"/>
</dbReference>
<reference evidence="2 4" key="2">
    <citation type="journal article" date="2013" name="Nature">
        <title>Insights into bilaterian evolution from three spiralian genomes.</title>
        <authorList>
            <person name="Simakov O."/>
            <person name="Marletaz F."/>
            <person name="Cho S.J."/>
            <person name="Edsinger-Gonzales E."/>
            <person name="Havlak P."/>
            <person name="Hellsten U."/>
            <person name="Kuo D.H."/>
            <person name="Larsson T."/>
            <person name="Lv J."/>
            <person name="Arendt D."/>
            <person name="Savage R."/>
            <person name="Osoegawa K."/>
            <person name="de Jong P."/>
            <person name="Grimwood J."/>
            <person name="Chapman J.A."/>
            <person name="Shapiro H."/>
            <person name="Aerts A."/>
            <person name="Otillar R.P."/>
            <person name="Terry A.Y."/>
            <person name="Boore J.L."/>
            <person name="Grigoriev I.V."/>
            <person name="Lindberg D.R."/>
            <person name="Seaver E.C."/>
            <person name="Weisblat D.A."/>
            <person name="Putnam N.H."/>
            <person name="Rokhsar D.S."/>
        </authorList>
    </citation>
    <scope>NUCLEOTIDE SEQUENCE</scope>
</reference>
<dbReference type="STRING" id="6412.T1FAL6"/>
<proteinExistence type="predicted"/>
<name>T1FAL6_HELRO</name>
<dbReference type="EMBL" id="KB097070">
    <property type="protein sequence ID" value="ESN99754.1"/>
    <property type="molecule type" value="Genomic_DNA"/>
</dbReference>
<reference evidence="3" key="3">
    <citation type="submission" date="2015-06" db="UniProtKB">
        <authorList>
            <consortium name="EnsemblMetazoa"/>
        </authorList>
    </citation>
    <scope>IDENTIFICATION</scope>
</reference>
<dbReference type="EnsemblMetazoa" id="HelroT176516">
    <property type="protein sequence ID" value="HelroP176516"/>
    <property type="gene ID" value="HelroG176516"/>
</dbReference>
<dbReference type="HOGENOM" id="CLU_2099499_0_0_1"/>
<dbReference type="CTD" id="20205865"/>
<gene>
    <name evidence="3" type="primary">20205865</name>
    <name evidence="2" type="ORF">HELRODRAFT_176516</name>
</gene>
<keyword evidence="4" id="KW-1185">Reference proteome</keyword>
<dbReference type="InParanoid" id="T1FAL6"/>
<sequence>MCELTTRFLPGFDMGQGTRELPGKEKLVAKARKVVKQFLVFDSLSPMESSVEKCLDPKITVSHGKQSTVAVSSDTKNAESQTENLEEESGTMMHDKACTEVADGLFLVEHGMKTKA</sequence>
<dbReference type="KEGG" id="hro:HELRODRAFT_176516"/>
<evidence type="ECO:0000313" key="2">
    <source>
        <dbReference type="EMBL" id="ESN99754.1"/>
    </source>
</evidence>
<evidence type="ECO:0000256" key="1">
    <source>
        <dbReference type="SAM" id="MobiDB-lite"/>
    </source>
</evidence>
<protein>
    <submittedName>
        <fullName evidence="2 3">Uncharacterized protein</fullName>
    </submittedName>
</protein>
<accession>T1FAL6</accession>
<reference evidence="4" key="1">
    <citation type="submission" date="2012-12" db="EMBL/GenBank/DDBJ databases">
        <authorList>
            <person name="Hellsten U."/>
            <person name="Grimwood J."/>
            <person name="Chapman J.A."/>
            <person name="Shapiro H."/>
            <person name="Aerts A."/>
            <person name="Otillar R.P."/>
            <person name="Terry A.Y."/>
            <person name="Boore J.L."/>
            <person name="Simakov O."/>
            <person name="Marletaz F."/>
            <person name="Cho S.-J."/>
            <person name="Edsinger-Gonzales E."/>
            <person name="Havlak P."/>
            <person name="Kuo D.-H."/>
            <person name="Larsson T."/>
            <person name="Lv J."/>
            <person name="Arendt D."/>
            <person name="Savage R."/>
            <person name="Osoegawa K."/>
            <person name="de Jong P."/>
            <person name="Lindberg D.R."/>
            <person name="Seaver E.C."/>
            <person name="Weisblat D.A."/>
            <person name="Putnam N.H."/>
            <person name="Grigoriev I.V."/>
            <person name="Rokhsar D.S."/>
        </authorList>
    </citation>
    <scope>NUCLEOTIDE SEQUENCE</scope>
</reference>
<organism evidence="3 4">
    <name type="scientific">Helobdella robusta</name>
    <name type="common">Californian leech</name>
    <dbReference type="NCBI Taxonomy" id="6412"/>
    <lineage>
        <taxon>Eukaryota</taxon>
        <taxon>Metazoa</taxon>
        <taxon>Spiralia</taxon>
        <taxon>Lophotrochozoa</taxon>
        <taxon>Annelida</taxon>
        <taxon>Clitellata</taxon>
        <taxon>Hirudinea</taxon>
        <taxon>Rhynchobdellida</taxon>
        <taxon>Glossiphoniidae</taxon>
        <taxon>Helobdella</taxon>
    </lineage>
</organism>
<evidence type="ECO:0000313" key="4">
    <source>
        <dbReference type="Proteomes" id="UP000015101"/>
    </source>
</evidence>
<dbReference type="EMBL" id="AMQM01005701">
    <property type="status" value="NOT_ANNOTATED_CDS"/>
    <property type="molecule type" value="Genomic_DNA"/>
</dbReference>
<dbReference type="GeneID" id="20205865"/>
<dbReference type="AlphaFoldDB" id="T1FAL6"/>
<feature type="region of interest" description="Disordered" evidence="1">
    <location>
        <begin position="66"/>
        <end position="93"/>
    </location>
</feature>